<organism evidence="1 2">
    <name type="scientific">Arcobacter roscoffensis</name>
    <dbReference type="NCBI Taxonomy" id="2961520"/>
    <lineage>
        <taxon>Bacteria</taxon>
        <taxon>Pseudomonadati</taxon>
        <taxon>Campylobacterota</taxon>
        <taxon>Epsilonproteobacteria</taxon>
        <taxon>Campylobacterales</taxon>
        <taxon>Arcobacteraceae</taxon>
        <taxon>Arcobacter</taxon>
    </lineage>
</organism>
<sequence>MKKILIIIVFFIGIGLNAHPHFFIDSNISFEKGKIKNQWLFDRLNSRVLLFDFDKNSNKKFDEEEKQEFIETHFKTLEQNNYNIFLSDEKEYEIKPSNIDVKFQERRVSLTFDIDVDLSNEFTMCTMDEKIYMAFKLNEVSSSNKLDVQKSEYDFCLGVSSE</sequence>
<dbReference type="InterPro" id="IPR010412">
    <property type="entry name" value="DUF1007"/>
</dbReference>
<gene>
    <name evidence="1" type="ORF">NJU99_02780</name>
</gene>
<reference evidence="1" key="1">
    <citation type="submission" date="2022-07" db="EMBL/GenBank/DDBJ databases">
        <title>Arcobacter roscoffensis sp. nov., a marine bacterium isolated from coastal seawater collected from Roscoff, France.</title>
        <authorList>
            <person name="Pascual J."/>
            <person name="Lepeaux C."/>
            <person name="Methner A."/>
            <person name="Overmann J."/>
        </authorList>
    </citation>
    <scope>NUCLEOTIDE SEQUENCE</scope>
    <source>
        <strain evidence="1">ARW1-2F2</strain>
    </source>
</reference>
<dbReference type="Pfam" id="PF06226">
    <property type="entry name" value="DUF1007"/>
    <property type="match status" value="1"/>
</dbReference>
<name>A0ABY5E4F2_9BACT</name>
<dbReference type="Proteomes" id="UP001060012">
    <property type="component" value="Chromosome"/>
</dbReference>
<proteinExistence type="predicted"/>
<evidence type="ECO:0000313" key="2">
    <source>
        <dbReference type="Proteomes" id="UP001060012"/>
    </source>
</evidence>
<dbReference type="EMBL" id="CP100595">
    <property type="protein sequence ID" value="UTJ07037.1"/>
    <property type="molecule type" value="Genomic_DNA"/>
</dbReference>
<accession>A0ABY5E4F2</accession>
<protein>
    <submittedName>
        <fullName evidence="1">DUF1007 family protein</fullName>
    </submittedName>
</protein>
<keyword evidence="2" id="KW-1185">Reference proteome</keyword>
<dbReference type="RefSeq" id="WP_254577216.1">
    <property type="nucleotide sequence ID" value="NZ_CP100595.1"/>
</dbReference>
<evidence type="ECO:0000313" key="1">
    <source>
        <dbReference type="EMBL" id="UTJ07037.1"/>
    </source>
</evidence>